<dbReference type="STRING" id="288004.AL038_15720"/>
<dbReference type="OrthoDB" id="5622732at2"/>
<evidence type="ECO:0000313" key="1">
    <source>
        <dbReference type="EMBL" id="AUI68751.1"/>
    </source>
</evidence>
<keyword evidence="2" id="KW-1185">Reference proteome</keyword>
<reference evidence="2" key="1">
    <citation type="submission" date="2016-12" db="EMBL/GenBank/DDBJ databases">
        <title>Complete Genome Sequence of Beggiatoa leptomitiformis D-401.</title>
        <authorList>
            <person name="Fomenkov A."/>
            <person name="Vincze T."/>
            <person name="Grabovich M."/>
            <person name="Anton B.P."/>
            <person name="Dubinina G."/>
            <person name="Orlova M."/>
            <person name="Belousova E."/>
            <person name="Roberts R.J."/>
        </authorList>
    </citation>
    <scope>NUCLEOTIDE SEQUENCE [LARGE SCALE GENOMIC DNA]</scope>
    <source>
        <strain evidence="2">D-401</strain>
    </source>
</reference>
<dbReference type="AlphaFoldDB" id="A0A2N9YE30"/>
<organism evidence="1 2">
    <name type="scientific">Beggiatoa leptomitoformis</name>
    <dbReference type="NCBI Taxonomy" id="288004"/>
    <lineage>
        <taxon>Bacteria</taxon>
        <taxon>Pseudomonadati</taxon>
        <taxon>Pseudomonadota</taxon>
        <taxon>Gammaproteobacteria</taxon>
        <taxon>Thiotrichales</taxon>
        <taxon>Thiotrichaceae</taxon>
        <taxon>Beggiatoa</taxon>
    </lineage>
</organism>
<protein>
    <recommendedName>
        <fullName evidence="3">Rpn family recombination-promoting nuclease/putative transposase</fullName>
    </recommendedName>
</protein>
<evidence type="ECO:0008006" key="3">
    <source>
        <dbReference type="Google" id="ProtNLM"/>
    </source>
</evidence>
<dbReference type="KEGG" id="blep:AL038_15720"/>
<dbReference type="RefSeq" id="WP_062154422.1">
    <property type="nucleotide sequence ID" value="NZ_CP012373.2"/>
</dbReference>
<dbReference type="EMBL" id="CP018889">
    <property type="protein sequence ID" value="AUI68751.1"/>
    <property type="molecule type" value="Genomic_DNA"/>
</dbReference>
<gene>
    <name evidence="1" type="ORF">BLE401_08540</name>
</gene>
<sequence length="308" mass="35525">MQQVASLRYDVIFKKAFCDIDVFKAFAKDFLDIDLKIDKVQTEKKFDPPISNVDSRFDLYAEDLENRVIVDIQHRRYDDYYDRFLHYHCAAMLEQVATSKNYKPALQVFTIVVSTSGTREDCEIAEINFDPINYLTKQKLNKIHHRVLYLSPKHVTQSTPEPYQEWLKLIQDSLDEQVDESLYQKPAILKVMKLIEIDGLTPQDRARMKDEYAQEQAAKKEKEEEFIAGLEKGLQMGEERGVEKGLQLGEERGVEKGLQLGEERGIEKGLQLGEERGIEKGKLEIAQKLKAQGMSAEIIEQLTGITFT</sequence>
<dbReference type="Pfam" id="PF12784">
    <property type="entry name" value="PDDEXK_2"/>
    <property type="match status" value="1"/>
</dbReference>
<proteinExistence type="predicted"/>
<dbReference type="Proteomes" id="UP000234271">
    <property type="component" value="Chromosome"/>
</dbReference>
<accession>A0A2N9YE30</accession>
<evidence type="ECO:0000313" key="2">
    <source>
        <dbReference type="Proteomes" id="UP000234271"/>
    </source>
</evidence>
<name>A0A2N9YE30_9GAMM</name>